<evidence type="ECO:0000256" key="4">
    <source>
        <dbReference type="SAM" id="SignalP"/>
    </source>
</evidence>
<dbReference type="PROSITE" id="PS01186">
    <property type="entry name" value="EGF_2"/>
    <property type="match status" value="1"/>
</dbReference>
<accession>A0A3M7PFA6</accession>
<organism evidence="6 7">
    <name type="scientific">Brachionus plicatilis</name>
    <name type="common">Marine rotifer</name>
    <name type="synonym">Brachionus muelleri</name>
    <dbReference type="NCBI Taxonomy" id="10195"/>
    <lineage>
        <taxon>Eukaryota</taxon>
        <taxon>Metazoa</taxon>
        <taxon>Spiralia</taxon>
        <taxon>Gnathifera</taxon>
        <taxon>Rotifera</taxon>
        <taxon>Eurotatoria</taxon>
        <taxon>Monogononta</taxon>
        <taxon>Pseudotrocha</taxon>
        <taxon>Ploima</taxon>
        <taxon>Brachionidae</taxon>
        <taxon>Brachionus</taxon>
    </lineage>
</organism>
<dbReference type="PROSITE" id="PS50026">
    <property type="entry name" value="EGF_3"/>
    <property type="match status" value="1"/>
</dbReference>
<protein>
    <recommendedName>
        <fullName evidence="5">EGF-like domain-containing protein</fullName>
    </recommendedName>
</protein>
<feature type="domain" description="EGF-like" evidence="5">
    <location>
        <begin position="113"/>
        <end position="150"/>
    </location>
</feature>
<dbReference type="InterPro" id="IPR000742">
    <property type="entry name" value="EGF"/>
</dbReference>
<dbReference type="Proteomes" id="UP000276133">
    <property type="component" value="Unassembled WGS sequence"/>
</dbReference>
<dbReference type="OrthoDB" id="283575at2759"/>
<sequence>MKFLILILGILASKVCYGLICYTCSSQANANCRETLLDLTKIETTECSGDINTCAVFYDSSTKSFFRGCSDQFFIQGLNYEEKCLLSSETENVYCKCDQNLCNKGFNGIFEISVDYCVENKCVNGKPVSNADKQTCTCECEEGFSGELCETESFQCPGVGTFPDPKFCWIYYTCSPGATGIDKNTNSCPFKILGTTKLQLVFQYNPDTKIGTCTFPSVFKPYTGQTCSVN</sequence>
<reference evidence="6 7" key="1">
    <citation type="journal article" date="2018" name="Sci. Rep.">
        <title>Genomic signatures of local adaptation to the degree of environmental predictability in rotifers.</title>
        <authorList>
            <person name="Franch-Gras L."/>
            <person name="Hahn C."/>
            <person name="Garcia-Roger E.M."/>
            <person name="Carmona M.J."/>
            <person name="Serra M."/>
            <person name="Gomez A."/>
        </authorList>
    </citation>
    <scope>NUCLEOTIDE SEQUENCE [LARGE SCALE GENOMIC DNA]</scope>
    <source>
        <strain evidence="6">HYR1</strain>
    </source>
</reference>
<evidence type="ECO:0000256" key="2">
    <source>
        <dbReference type="ARBA" id="ARBA00023180"/>
    </source>
</evidence>
<keyword evidence="2" id="KW-0325">Glycoprotein</keyword>
<feature type="disulfide bond" evidence="3">
    <location>
        <begin position="140"/>
        <end position="149"/>
    </location>
</feature>
<feature type="chain" id="PRO_5017990626" description="EGF-like domain-containing protein" evidence="4">
    <location>
        <begin position="19"/>
        <end position="230"/>
    </location>
</feature>
<dbReference type="InterPro" id="IPR031424">
    <property type="entry name" value="QVR-like"/>
</dbReference>
<comment type="caution">
    <text evidence="6">The sequence shown here is derived from an EMBL/GenBank/DDBJ whole genome shotgun (WGS) entry which is preliminary data.</text>
</comment>
<gene>
    <name evidence="6" type="ORF">BpHYR1_034027</name>
</gene>
<keyword evidence="1 4" id="KW-0732">Signal</keyword>
<evidence type="ECO:0000313" key="6">
    <source>
        <dbReference type="EMBL" id="RMZ97816.1"/>
    </source>
</evidence>
<keyword evidence="3" id="KW-1015">Disulfide bond</keyword>
<dbReference type="Gene3D" id="2.10.25.10">
    <property type="entry name" value="Laminin"/>
    <property type="match status" value="1"/>
</dbReference>
<dbReference type="EMBL" id="REGN01011158">
    <property type="protein sequence ID" value="RMZ97816.1"/>
    <property type="molecule type" value="Genomic_DNA"/>
</dbReference>
<evidence type="ECO:0000256" key="3">
    <source>
        <dbReference type="PROSITE-ProRule" id="PRU00076"/>
    </source>
</evidence>
<evidence type="ECO:0000256" key="1">
    <source>
        <dbReference type="ARBA" id="ARBA00022729"/>
    </source>
</evidence>
<dbReference type="GO" id="GO:0032222">
    <property type="term" value="P:regulation of synaptic transmission, cholinergic"/>
    <property type="evidence" value="ECO:0007669"/>
    <property type="project" value="InterPro"/>
</dbReference>
<comment type="caution">
    <text evidence="3">Lacks conserved residue(s) required for the propagation of feature annotation.</text>
</comment>
<dbReference type="AlphaFoldDB" id="A0A3M7PFA6"/>
<keyword evidence="7" id="KW-1185">Reference proteome</keyword>
<evidence type="ECO:0000259" key="5">
    <source>
        <dbReference type="PROSITE" id="PS50026"/>
    </source>
</evidence>
<keyword evidence="3" id="KW-0245">EGF-like domain</keyword>
<dbReference type="PROSITE" id="PS00022">
    <property type="entry name" value="EGF_1"/>
    <property type="match status" value="1"/>
</dbReference>
<evidence type="ECO:0000313" key="7">
    <source>
        <dbReference type="Proteomes" id="UP000276133"/>
    </source>
</evidence>
<dbReference type="SUPFAM" id="SSF57196">
    <property type="entry name" value="EGF/Laminin"/>
    <property type="match status" value="1"/>
</dbReference>
<name>A0A3M7PFA6_BRAPC</name>
<dbReference type="Pfam" id="PF17064">
    <property type="entry name" value="QVR"/>
    <property type="match status" value="1"/>
</dbReference>
<feature type="signal peptide" evidence="4">
    <location>
        <begin position="1"/>
        <end position="18"/>
    </location>
</feature>
<dbReference type="GO" id="GO:0030431">
    <property type="term" value="P:sleep"/>
    <property type="evidence" value="ECO:0007669"/>
    <property type="project" value="InterPro"/>
</dbReference>
<proteinExistence type="predicted"/>